<proteinExistence type="predicted"/>
<feature type="compositionally biased region" description="Low complexity" evidence="1">
    <location>
        <begin position="103"/>
        <end position="115"/>
    </location>
</feature>
<protein>
    <submittedName>
        <fullName evidence="2">Predicted protein</fullName>
    </submittedName>
</protein>
<evidence type="ECO:0000313" key="3">
    <source>
        <dbReference type="Proteomes" id="UP000001876"/>
    </source>
</evidence>
<dbReference type="EMBL" id="GG663743">
    <property type="protein sequence ID" value="EEH54839.1"/>
    <property type="molecule type" value="Genomic_DNA"/>
</dbReference>
<feature type="compositionally biased region" description="Pro residues" evidence="1">
    <location>
        <begin position="116"/>
        <end position="125"/>
    </location>
</feature>
<dbReference type="OMA" id="YDPDANQ"/>
<reference evidence="2 3" key="1">
    <citation type="journal article" date="2009" name="Science">
        <title>Green evolution and dynamic adaptations revealed by genomes of the marine picoeukaryotes Micromonas.</title>
        <authorList>
            <person name="Worden A.Z."/>
            <person name="Lee J.H."/>
            <person name="Mock T."/>
            <person name="Rouze P."/>
            <person name="Simmons M.P."/>
            <person name="Aerts A.L."/>
            <person name="Allen A.E."/>
            <person name="Cuvelier M.L."/>
            <person name="Derelle E."/>
            <person name="Everett M.V."/>
            <person name="Foulon E."/>
            <person name="Grimwood J."/>
            <person name="Gundlach H."/>
            <person name="Henrissat B."/>
            <person name="Napoli C."/>
            <person name="McDonald S.M."/>
            <person name="Parker M.S."/>
            <person name="Rombauts S."/>
            <person name="Salamov A."/>
            <person name="Von Dassow P."/>
            <person name="Badger J.H."/>
            <person name="Coutinho P.M."/>
            <person name="Demir E."/>
            <person name="Dubchak I."/>
            <person name="Gentemann C."/>
            <person name="Eikrem W."/>
            <person name="Gready J.E."/>
            <person name="John U."/>
            <person name="Lanier W."/>
            <person name="Lindquist E.A."/>
            <person name="Lucas S."/>
            <person name="Mayer K.F."/>
            <person name="Moreau H."/>
            <person name="Not F."/>
            <person name="Otillar R."/>
            <person name="Panaud O."/>
            <person name="Pangilinan J."/>
            <person name="Paulsen I."/>
            <person name="Piegu B."/>
            <person name="Poliakov A."/>
            <person name="Robbens S."/>
            <person name="Schmutz J."/>
            <person name="Toulza E."/>
            <person name="Wyss T."/>
            <person name="Zelensky A."/>
            <person name="Zhou K."/>
            <person name="Armbrust E.V."/>
            <person name="Bhattacharya D."/>
            <person name="Goodenough U.W."/>
            <person name="Van de Peer Y."/>
            <person name="Grigoriev I.V."/>
        </authorList>
    </citation>
    <scope>NUCLEOTIDE SEQUENCE [LARGE SCALE GENOMIC DNA]</scope>
    <source>
        <strain evidence="2 3">CCMP1545</strain>
    </source>
</reference>
<name>C1MZC2_MICPC</name>
<dbReference type="OrthoDB" id="10632534at2759"/>
<feature type="compositionally biased region" description="Gly residues" evidence="1">
    <location>
        <begin position="34"/>
        <end position="43"/>
    </location>
</feature>
<evidence type="ECO:0000256" key="1">
    <source>
        <dbReference type="SAM" id="MobiDB-lite"/>
    </source>
</evidence>
<evidence type="ECO:0000313" key="2">
    <source>
        <dbReference type="EMBL" id="EEH54839.1"/>
    </source>
</evidence>
<keyword evidence="3" id="KW-1185">Reference proteome</keyword>
<gene>
    <name evidence="2" type="ORF">MICPUCDRAFT_60680</name>
</gene>
<dbReference type="KEGG" id="mpp:MICPUCDRAFT_60680"/>
<dbReference type="GeneID" id="9686372"/>
<feature type="region of interest" description="Disordered" evidence="1">
    <location>
        <begin position="32"/>
        <end position="220"/>
    </location>
</feature>
<dbReference type="Proteomes" id="UP000001876">
    <property type="component" value="Unassembled WGS sequence"/>
</dbReference>
<accession>C1MZC2</accession>
<dbReference type="AlphaFoldDB" id="C1MZC2"/>
<organism evidence="3">
    <name type="scientific">Micromonas pusilla (strain CCMP1545)</name>
    <name type="common">Picoplanktonic green alga</name>
    <dbReference type="NCBI Taxonomy" id="564608"/>
    <lineage>
        <taxon>Eukaryota</taxon>
        <taxon>Viridiplantae</taxon>
        <taxon>Chlorophyta</taxon>
        <taxon>Mamiellophyceae</taxon>
        <taxon>Mamiellales</taxon>
        <taxon>Mamiellaceae</taxon>
        <taxon>Micromonas</taxon>
    </lineage>
</organism>
<sequence>MHGIASFSVTIAGVKARVKRAPTSRATLRVVAHGGVGGSGGPAYAGKDKEFGSDQAPWKKKLILHDDDQADPEANSGRSGGKPWTPPPAAQVSTDSGFGGGAAAPAASSGGWDAPAAPPPPPPPRAASSGGGIRRGADGVVYDPDNIDPDQDRSRGQAWTPPPAHQVATDSGFGGGAPAAAPAASYGGGGGRGAGRAPARVFRGSDGVIYDPDNYDPDNN</sequence>
<dbReference type="RefSeq" id="XP_003061189.1">
    <property type="nucleotide sequence ID" value="XM_003061143.1"/>
</dbReference>